<accession>D7KKB3</accession>
<dbReference type="EMBL" id="GL348713">
    <property type="protein sequence ID" value="EFH70097.1"/>
    <property type="molecule type" value="Genomic_DNA"/>
</dbReference>
<protein>
    <submittedName>
        <fullName evidence="1">Predicted protein</fullName>
    </submittedName>
</protein>
<dbReference type="AlphaFoldDB" id="D7KKB3"/>
<dbReference type="Proteomes" id="UP000008694">
    <property type="component" value="Unassembled WGS sequence"/>
</dbReference>
<evidence type="ECO:0000313" key="1">
    <source>
        <dbReference type="EMBL" id="EFH70097.1"/>
    </source>
</evidence>
<evidence type="ECO:0000313" key="2">
    <source>
        <dbReference type="Proteomes" id="UP000008694"/>
    </source>
</evidence>
<gene>
    <name evidence="1" type="ORF">ARALYDRAFT_891102</name>
</gene>
<dbReference type="HOGENOM" id="CLU_2797388_0_0_1"/>
<keyword evidence="2" id="KW-1185">Reference proteome</keyword>
<dbReference type="Gramene" id="scaffold_103896.1">
    <property type="protein sequence ID" value="scaffold_103896.1"/>
    <property type="gene ID" value="scaffold_103896.1"/>
</dbReference>
<reference evidence="2" key="1">
    <citation type="journal article" date="2011" name="Nat. Genet.">
        <title>The Arabidopsis lyrata genome sequence and the basis of rapid genome size change.</title>
        <authorList>
            <person name="Hu T.T."/>
            <person name="Pattyn P."/>
            <person name="Bakker E.G."/>
            <person name="Cao J."/>
            <person name="Cheng J.-F."/>
            <person name="Clark R.M."/>
            <person name="Fahlgren N."/>
            <person name="Fawcett J.A."/>
            <person name="Grimwood J."/>
            <person name="Gundlach H."/>
            <person name="Haberer G."/>
            <person name="Hollister J.D."/>
            <person name="Ossowski S."/>
            <person name="Ottilar R.P."/>
            <person name="Salamov A.A."/>
            <person name="Schneeberger K."/>
            <person name="Spannagl M."/>
            <person name="Wang X."/>
            <person name="Yang L."/>
            <person name="Nasrallah M.E."/>
            <person name="Bergelson J."/>
            <person name="Carrington J.C."/>
            <person name="Gaut B.S."/>
            <person name="Schmutz J."/>
            <person name="Mayer K.F.X."/>
            <person name="Van de Peer Y."/>
            <person name="Grigoriev I.V."/>
            <person name="Nordborg M."/>
            <person name="Weigel D."/>
            <person name="Guo Y.-L."/>
        </authorList>
    </citation>
    <scope>NUCLEOTIDE SEQUENCE [LARGE SCALE GENOMIC DNA]</scope>
    <source>
        <strain evidence="2">cv. MN47</strain>
    </source>
</reference>
<sequence length="68" mass="7577">MARQSLERGGKDKPSKAAEAGLLIVEQKRHRSGTKGGKIKPNFDQIWLKFLVEETNKSRANGNTKTKP</sequence>
<name>D7KKB3_ARALL</name>
<organism evidence="2">
    <name type="scientific">Arabidopsis lyrata subsp. lyrata</name>
    <name type="common">Lyre-leaved rock-cress</name>
    <dbReference type="NCBI Taxonomy" id="81972"/>
    <lineage>
        <taxon>Eukaryota</taxon>
        <taxon>Viridiplantae</taxon>
        <taxon>Streptophyta</taxon>
        <taxon>Embryophyta</taxon>
        <taxon>Tracheophyta</taxon>
        <taxon>Spermatophyta</taxon>
        <taxon>Magnoliopsida</taxon>
        <taxon>eudicotyledons</taxon>
        <taxon>Gunneridae</taxon>
        <taxon>Pentapetalae</taxon>
        <taxon>rosids</taxon>
        <taxon>malvids</taxon>
        <taxon>Brassicales</taxon>
        <taxon>Brassicaceae</taxon>
        <taxon>Camelineae</taxon>
        <taxon>Arabidopsis</taxon>
    </lineage>
</organism>
<proteinExistence type="predicted"/>